<evidence type="ECO:0000313" key="2">
    <source>
        <dbReference type="EMBL" id="NOV43306.1"/>
    </source>
</evidence>
<accession>A0A6M2DB41</accession>
<reference evidence="2" key="1">
    <citation type="submission" date="2019-09" db="EMBL/GenBank/DDBJ databases">
        <title>Organ-specific transcriptomic study of the physiology of the cattle tick, Rhipicephalus microplus.</title>
        <authorList>
            <person name="Tirloni L."/>
            <person name="Braz G."/>
            <person name="Gandara A.C.P."/>
            <person name="Sabadin G.A."/>
            <person name="da Silva R.M."/>
            <person name="Guizzo M.G."/>
            <person name="Machado J.A."/>
            <person name="Costa E.P."/>
            <person name="Gomes H.F."/>
            <person name="Moraes J."/>
            <person name="Mota M.B.S."/>
            <person name="Mesquita R.D."/>
            <person name="Alvarenga P.H."/>
            <person name="Alves F."/>
            <person name="Seixas A."/>
            <person name="da Fonseca R.N."/>
            <person name="Fogaca A."/>
            <person name="Logullo C."/>
            <person name="Tanaka A."/>
            <person name="Daffre S."/>
            <person name="Termignoni C."/>
            <person name="Vaz I.S.Jr."/>
            <person name="Oliveira P.L."/>
            <person name="Ribeiro J.M."/>
        </authorList>
    </citation>
    <scope>NUCLEOTIDE SEQUENCE</scope>
    <source>
        <strain evidence="2">Porto Alegre</strain>
    </source>
</reference>
<dbReference type="AlphaFoldDB" id="A0A6M2DB41"/>
<feature type="chain" id="PRO_5026995284" evidence="1">
    <location>
        <begin position="36"/>
        <end position="78"/>
    </location>
</feature>
<organism evidence="2">
    <name type="scientific">Rhipicephalus microplus</name>
    <name type="common">Cattle tick</name>
    <name type="synonym">Boophilus microplus</name>
    <dbReference type="NCBI Taxonomy" id="6941"/>
    <lineage>
        <taxon>Eukaryota</taxon>
        <taxon>Metazoa</taxon>
        <taxon>Ecdysozoa</taxon>
        <taxon>Arthropoda</taxon>
        <taxon>Chelicerata</taxon>
        <taxon>Arachnida</taxon>
        <taxon>Acari</taxon>
        <taxon>Parasitiformes</taxon>
        <taxon>Ixodida</taxon>
        <taxon>Ixodoidea</taxon>
        <taxon>Ixodidae</taxon>
        <taxon>Rhipicephalinae</taxon>
        <taxon>Rhipicephalus</taxon>
        <taxon>Boophilus</taxon>
    </lineage>
</organism>
<protein>
    <submittedName>
        <fullName evidence="2">Putative secreted protein</fullName>
    </submittedName>
</protein>
<dbReference type="EMBL" id="GHWJ01010569">
    <property type="protein sequence ID" value="NOV43306.1"/>
    <property type="molecule type" value="Transcribed_RNA"/>
</dbReference>
<feature type="signal peptide" evidence="1">
    <location>
        <begin position="1"/>
        <end position="35"/>
    </location>
</feature>
<proteinExistence type="predicted"/>
<keyword evidence="1" id="KW-0732">Signal</keyword>
<name>A0A6M2DB41_RHIMP</name>
<evidence type="ECO:0000256" key="1">
    <source>
        <dbReference type="SAM" id="SignalP"/>
    </source>
</evidence>
<sequence>MVRCFSARKVVFPGEVSRMKLFLCLVAVLLSWTMASEDADQHLENANNGNEVESYWREPLGWALEQIGKWLQVVKDQI</sequence>